<protein>
    <submittedName>
        <fullName evidence="1">Uncharacterized protein</fullName>
    </submittedName>
</protein>
<accession>A0ABV6ECI2</accession>
<name>A0ABV6ECI2_9GAMM</name>
<gene>
    <name evidence="1" type="ORF">ACFFJ3_09365</name>
</gene>
<dbReference type="Proteomes" id="UP001589792">
    <property type="component" value="Unassembled WGS sequence"/>
</dbReference>
<reference evidence="1 2" key="1">
    <citation type="submission" date="2024-09" db="EMBL/GenBank/DDBJ databases">
        <authorList>
            <person name="Sun Q."/>
            <person name="Mori K."/>
        </authorList>
    </citation>
    <scope>NUCLEOTIDE SEQUENCE [LARGE SCALE GENOMIC DNA]</scope>
    <source>
        <strain evidence="1 2">CCM 8626</strain>
    </source>
</reference>
<proteinExistence type="predicted"/>
<sequence length="135" mass="15891">MKTLWSDINLPDMPYVYQEISVSENKLYITFGIVGNHDFELSLCKEYDNHDSMKRSFLEFSEYTDKKPEKEWEQLKDLRTGRDKVQLEAQLELIKKAIDNKLDLPDNGAGYNLITDIYTLNYCYDGCLKALEKFK</sequence>
<dbReference type="RefSeq" id="WP_380674533.1">
    <property type="nucleotide sequence ID" value="NZ_CP173186.1"/>
</dbReference>
<evidence type="ECO:0000313" key="1">
    <source>
        <dbReference type="EMBL" id="MFC0226704.1"/>
    </source>
</evidence>
<organism evidence="1 2">
    <name type="scientific">Serratia aquatilis</name>
    <dbReference type="NCBI Taxonomy" id="1737515"/>
    <lineage>
        <taxon>Bacteria</taxon>
        <taxon>Pseudomonadati</taxon>
        <taxon>Pseudomonadota</taxon>
        <taxon>Gammaproteobacteria</taxon>
        <taxon>Enterobacterales</taxon>
        <taxon>Yersiniaceae</taxon>
        <taxon>Serratia</taxon>
    </lineage>
</organism>
<dbReference type="EMBL" id="JBHLXG010000007">
    <property type="protein sequence ID" value="MFC0226704.1"/>
    <property type="molecule type" value="Genomic_DNA"/>
</dbReference>
<keyword evidence="2" id="KW-1185">Reference proteome</keyword>
<comment type="caution">
    <text evidence="1">The sequence shown here is derived from an EMBL/GenBank/DDBJ whole genome shotgun (WGS) entry which is preliminary data.</text>
</comment>
<evidence type="ECO:0000313" key="2">
    <source>
        <dbReference type="Proteomes" id="UP001589792"/>
    </source>
</evidence>